<evidence type="ECO:0000256" key="1">
    <source>
        <dbReference type="SAM" id="SignalP"/>
    </source>
</evidence>
<dbReference type="Proteomes" id="UP000224563">
    <property type="component" value="Unassembled WGS sequence"/>
</dbReference>
<reference evidence="2 3" key="2">
    <citation type="submission" date="2017-10" db="EMBL/GenBank/DDBJ databases">
        <authorList>
            <person name="Banno H."/>
            <person name="Chua N.-H."/>
        </authorList>
    </citation>
    <scope>NUCLEOTIDE SEQUENCE [LARGE SCALE GENOMIC DNA]</scope>
    <source>
        <strain evidence="2 3">JK623</strain>
    </source>
</reference>
<evidence type="ECO:0000313" key="3">
    <source>
        <dbReference type="Proteomes" id="UP000224563"/>
    </source>
</evidence>
<dbReference type="EMBL" id="PDYG01000031">
    <property type="protein sequence ID" value="PHU37711.1"/>
    <property type="molecule type" value="Genomic_DNA"/>
</dbReference>
<name>A0A2G3E3D1_9FIRM</name>
<dbReference type="AlphaFoldDB" id="A0A2G3E3D1"/>
<keyword evidence="1" id="KW-0732">Signal</keyword>
<dbReference type="PROSITE" id="PS51257">
    <property type="entry name" value="PROKAR_LIPOPROTEIN"/>
    <property type="match status" value="1"/>
</dbReference>
<gene>
    <name evidence="2" type="ORF">CSX02_06395</name>
</gene>
<reference evidence="2 3" key="1">
    <citation type="submission" date="2017-10" db="EMBL/GenBank/DDBJ databases">
        <title>Resolving the taxonomy of Roseburia spp., Eubacterium rectale and Agathobacter spp. through phylogenomic analysis.</title>
        <authorList>
            <person name="Sheridan P.O."/>
            <person name="Walker A.W."/>
            <person name="Duncan S.H."/>
            <person name="Scott K.P."/>
            <person name="Toole P.W.O."/>
            <person name="Luis P."/>
            <person name="Flint H.J."/>
        </authorList>
    </citation>
    <scope>NUCLEOTIDE SEQUENCE [LARGE SCALE GENOMIC DNA]</scope>
    <source>
        <strain evidence="2 3">JK623</strain>
    </source>
</reference>
<feature type="chain" id="PRO_5039508936" description="Periplasmic binding protein domain-containing protein" evidence="1">
    <location>
        <begin position="24"/>
        <end position="389"/>
    </location>
</feature>
<feature type="signal peptide" evidence="1">
    <location>
        <begin position="1"/>
        <end position="23"/>
    </location>
</feature>
<proteinExistence type="predicted"/>
<keyword evidence="3" id="KW-1185">Reference proteome</keyword>
<comment type="caution">
    <text evidence="2">The sequence shown here is derived from an EMBL/GenBank/DDBJ whole genome shotgun (WGS) entry which is preliminary data.</text>
</comment>
<accession>A0A2G3E3D1</accession>
<protein>
    <recommendedName>
        <fullName evidence="4">Periplasmic binding protein domain-containing protein</fullName>
    </recommendedName>
</protein>
<dbReference type="SUPFAM" id="SSF53822">
    <property type="entry name" value="Periplasmic binding protein-like I"/>
    <property type="match status" value="1"/>
</dbReference>
<evidence type="ECO:0008006" key="4">
    <source>
        <dbReference type="Google" id="ProtNLM"/>
    </source>
</evidence>
<dbReference type="InterPro" id="IPR028082">
    <property type="entry name" value="Peripla_BP_I"/>
</dbReference>
<dbReference type="RefSeq" id="WP_099386044.1">
    <property type="nucleotide sequence ID" value="NZ_JANSWH010000067.1"/>
</dbReference>
<sequence length="389" mass="41953">MANFKKIAALGLAAIMGLSTLTACGKGGSSDTTQGGSTVETKHHKIGVGLYTDSGKAVEAIKAYLDGISKTVDCEFSYTTLSTYDEATNLTEVQNLISSGCEGIILTADMGTTSIIKECAEANVYVAGFLCDFNQSMFTAHEEVFENEYFLGTVCDGWADATPYGEQVADEVIKNGYKSVGVIVFPEYAYPNQTVVAKAFTDKINEYNKTADQKITVKEPTVLNFAPLDATYFSENADIDCLFSVAAGASFVYPQMVAANRTDIKLYTSGFEGTEDVENFGANGNGAFRGTMCSAPEAIAYPLCLLIDKLNGTVYKDLPATERVDCQPIIILSDDDLNKVKEKSLYFSADYKDALITGEDIVNMCASYNADATYAQLVEKLQHLGVNDL</sequence>
<evidence type="ECO:0000313" key="2">
    <source>
        <dbReference type="EMBL" id="PHU37711.1"/>
    </source>
</evidence>
<dbReference type="Gene3D" id="3.40.50.2300">
    <property type="match status" value="2"/>
</dbReference>
<organism evidence="2 3">
    <name type="scientific">Agathobacter ruminis</name>
    <dbReference type="NCBI Taxonomy" id="1712665"/>
    <lineage>
        <taxon>Bacteria</taxon>
        <taxon>Bacillati</taxon>
        <taxon>Bacillota</taxon>
        <taxon>Clostridia</taxon>
        <taxon>Lachnospirales</taxon>
        <taxon>Lachnospiraceae</taxon>
        <taxon>Agathobacter</taxon>
    </lineage>
</organism>